<proteinExistence type="predicted"/>
<dbReference type="GeneID" id="79382671"/>
<name>A0A0L8IKM1_PSESX</name>
<protein>
    <submittedName>
        <fullName evidence="1">Uncharacterized protein</fullName>
    </submittedName>
</protein>
<dbReference type="PATRIC" id="fig|199198.4.peg.3090"/>
<dbReference type="AlphaFoldDB" id="A0A0L8IKM1"/>
<dbReference type="RefSeq" id="WP_003404263.1">
    <property type="nucleotide sequence ID" value="NZ_LGAR01000156.1"/>
</dbReference>
<comment type="caution">
    <text evidence="1">The sequence shown here is derived from an EMBL/GenBank/DDBJ whole genome shotgun (WGS) entry which is preliminary data.</text>
</comment>
<organism evidence="1 2">
    <name type="scientific">Pseudomonas syringae pv. aceris</name>
    <dbReference type="NCBI Taxonomy" id="199198"/>
    <lineage>
        <taxon>Bacteria</taxon>
        <taxon>Pseudomonadati</taxon>
        <taxon>Pseudomonadota</taxon>
        <taxon>Gammaproteobacteria</taxon>
        <taxon>Pseudomonadales</taxon>
        <taxon>Pseudomonadaceae</taxon>
        <taxon>Pseudomonas</taxon>
        <taxon>Pseudomonas syringae</taxon>
    </lineage>
</organism>
<evidence type="ECO:0000313" key="2">
    <source>
        <dbReference type="Proteomes" id="UP000050297"/>
    </source>
</evidence>
<gene>
    <name evidence="1" type="ORF">ALO91_00273</name>
</gene>
<sequence>MSRRWPLLAALLVGAVVLGLLWWAWQHVGLAALQLGMGAC</sequence>
<dbReference type="EMBL" id="LJPM01000034">
    <property type="protein sequence ID" value="KPW26782.1"/>
    <property type="molecule type" value="Genomic_DNA"/>
</dbReference>
<accession>A0A0L8IKM1</accession>
<reference evidence="1 2" key="1">
    <citation type="submission" date="2015-09" db="EMBL/GenBank/DDBJ databases">
        <title>Genome announcement of multiple Pseudomonas syringae strains.</title>
        <authorList>
            <person name="Thakur S."/>
            <person name="Wang P.W."/>
            <person name="Gong Y."/>
            <person name="Weir B.S."/>
            <person name="Guttman D.S."/>
        </authorList>
    </citation>
    <scope>NUCLEOTIDE SEQUENCE [LARGE SCALE GENOMIC DNA]</scope>
    <source>
        <strain evidence="1 2">ICMP2802</strain>
    </source>
</reference>
<evidence type="ECO:0000313" key="1">
    <source>
        <dbReference type="EMBL" id="KPW26782.1"/>
    </source>
</evidence>
<dbReference type="Proteomes" id="UP000050297">
    <property type="component" value="Unassembled WGS sequence"/>
</dbReference>